<evidence type="ECO:0000256" key="2">
    <source>
        <dbReference type="ARBA" id="ARBA00022490"/>
    </source>
</evidence>
<name>A0A0M0KCH8_ALKHA</name>
<dbReference type="SMART" id="SM00342">
    <property type="entry name" value="HTH_ARAC"/>
    <property type="match status" value="1"/>
</dbReference>
<keyword evidence="6" id="KW-0238">DNA-binding</keyword>
<protein>
    <recommendedName>
        <fullName evidence="12">Two-component system, response regulator YesN</fullName>
    </recommendedName>
</protein>
<proteinExistence type="predicted"/>
<dbReference type="GO" id="GO:0003700">
    <property type="term" value="F:DNA-binding transcription factor activity"/>
    <property type="evidence" value="ECO:0007669"/>
    <property type="project" value="InterPro"/>
</dbReference>
<dbReference type="PROSITE" id="PS01124">
    <property type="entry name" value="HTH_ARAC_FAMILY_2"/>
    <property type="match status" value="1"/>
</dbReference>
<feature type="domain" description="HTH araC/xylS-type" evidence="9">
    <location>
        <begin position="406"/>
        <end position="504"/>
    </location>
</feature>
<dbReference type="InterPro" id="IPR011006">
    <property type="entry name" value="CheY-like_superfamily"/>
</dbReference>
<evidence type="ECO:0000256" key="6">
    <source>
        <dbReference type="ARBA" id="ARBA00023125"/>
    </source>
</evidence>
<dbReference type="Pfam" id="PF12833">
    <property type="entry name" value="HTH_18"/>
    <property type="match status" value="1"/>
</dbReference>
<dbReference type="InterPro" id="IPR001789">
    <property type="entry name" value="Sig_transdc_resp-reg_receiver"/>
</dbReference>
<gene>
    <name evidence="11" type="ORF">AMD02_19145</name>
</gene>
<dbReference type="GO" id="GO:0000160">
    <property type="term" value="P:phosphorelay signal transduction system"/>
    <property type="evidence" value="ECO:0007669"/>
    <property type="project" value="UniProtKB-KW"/>
</dbReference>
<evidence type="ECO:0000259" key="10">
    <source>
        <dbReference type="PROSITE" id="PS50110"/>
    </source>
</evidence>
<evidence type="ECO:0000256" key="3">
    <source>
        <dbReference type="ARBA" id="ARBA00022553"/>
    </source>
</evidence>
<evidence type="ECO:0000259" key="9">
    <source>
        <dbReference type="PROSITE" id="PS01124"/>
    </source>
</evidence>
<evidence type="ECO:0000313" key="11">
    <source>
        <dbReference type="EMBL" id="KOO36297.1"/>
    </source>
</evidence>
<feature type="modified residue" description="4-aspartylphosphate" evidence="8">
    <location>
        <position position="55"/>
    </location>
</feature>
<dbReference type="GO" id="GO:0043565">
    <property type="term" value="F:sequence-specific DNA binding"/>
    <property type="evidence" value="ECO:0007669"/>
    <property type="project" value="InterPro"/>
</dbReference>
<dbReference type="EMBL" id="LILD01000014">
    <property type="protein sequence ID" value="KOO36297.1"/>
    <property type="molecule type" value="Genomic_DNA"/>
</dbReference>
<evidence type="ECO:0000256" key="8">
    <source>
        <dbReference type="PROSITE-ProRule" id="PRU00169"/>
    </source>
</evidence>
<keyword evidence="7" id="KW-0804">Transcription</keyword>
<dbReference type="PANTHER" id="PTHR42713:SF3">
    <property type="entry name" value="TRANSCRIPTIONAL REGULATORY PROTEIN HPTR"/>
    <property type="match status" value="1"/>
</dbReference>
<dbReference type="GeneID" id="87596348"/>
<dbReference type="PROSITE" id="PS50110">
    <property type="entry name" value="RESPONSE_REGULATORY"/>
    <property type="match status" value="1"/>
</dbReference>
<keyword evidence="2" id="KW-0963">Cytoplasm</keyword>
<evidence type="ECO:0000256" key="1">
    <source>
        <dbReference type="ARBA" id="ARBA00004496"/>
    </source>
</evidence>
<dbReference type="Gene3D" id="3.40.50.2300">
    <property type="match status" value="1"/>
</dbReference>
<organism evidence="11">
    <name type="scientific">Halalkalibacterium halodurans</name>
    <name type="common">Bacillus halodurans</name>
    <dbReference type="NCBI Taxonomy" id="86665"/>
    <lineage>
        <taxon>Bacteria</taxon>
        <taxon>Bacillati</taxon>
        <taxon>Bacillota</taxon>
        <taxon>Bacilli</taxon>
        <taxon>Bacillales</taxon>
        <taxon>Bacillaceae</taxon>
        <taxon>Halalkalibacterium (ex Joshi et al. 2022)</taxon>
    </lineage>
</organism>
<dbReference type="RefSeq" id="WP_053432519.1">
    <property type="nucleotide sequence ID" value="NZ_CP040441.1"/>
</dbReference>
<comment type="subcellular location">
    <subcellularLocation>
        <location evidence="1">Cytoplasm</location>
    </subcellularLocation>
</comment>
<dbReference type="InterPro" id="IPR009057">
    <property type="entry name" value="Homeodomain-like_sf"/>
</dbReference>
<feature type="domain" description="Response regulatory" evidence="10">
    <location>
        <begin position="3"/>
        <end position="120"/>
    </location>
</feature>
<sequence>MIRVMLVDDEPLILEGLKHLIDWGQLGYEIVATARNGVEALEIAKYVSFDLLITDIKMPEKTGLELIAALNEREKTIKSIVLSGFQEFHFVKQGLTLGIENYLLKPINEKELISTLSHVKEKINHAFLKEESTLVLRDHSIWRWLVGKMGHTEFKQRMAFYPEVQWKFPLRIGLLKMEWDQHTEEELYRLQRTLEQETSAMTVVTPSGDLLFIWCGFERESDWGQERSRFQSVVTEAPIGQPFVFVHSEPISEIQCLYEVYREMEMKCELKLLLPERDHHMADQLTFKRESELIPPQMNITLEQDIFEHLANRHYQKVRKDLEHMLSESHCERNPIFLKSVLMEFFYRLKSQFIVQLPFDQYVQIVQQIVHVETTSEAMKMIDRCIDLLEDDHLQENEKNYSPIIQTVLQHIHQHFSQDLSLKTLGHSFHINPIYLGQLFQREVGCSFTKYLNQLRIDRAKKLLLNSYDRAGQIGKKVGYGDATYFYKQFKKYEAMTPTEWRKVHKHS</sequence>
<keyword evidence="4" id="KW-0902">Two-component regulatory system</keyword>
<evidence type="ECO:0000256" key="4">
    <source>
        <dbReference type="ARBA" id="ARBA00023012"/>
    </source>
</evidence>
<dbReference type="SMART" id="SM00448">
    <property type="entry name" value="REC"/>
    <property type="match status" value="1"/>
</dbReference>
<dbReference type="Pfam" id="PF00072">
    <property type="entry name" value="Response_reg"/>
    <property type="match status" value="1"/>
</dbReference>
<evidence type="ECO:0008006" key="12">
    <source>
        <dbReference type="Google" id="ProtNLM"/>
    </source>
</evidence>
<dbReference type="InterPro" id="IPR018060">
    <property type="entry name" value="HTH_AraC"/>
</dbReference>
<keyword evidence="5" id="KW-0805">Transcription regulation</keyword>
<reference evidence="11" key="1">
    <citation type="submission" date="2015-08" db="EMBL/GenBank/DDBJ databases">
        <title>Complete DNA Sequence of Pseudomonas syringae pv. actinidiae, the Causal Agent of Kiwifruit Canker Disease.</title>
        <authorList>
            <person name="Rikkerink E.H.A."/>
            <person name="Fineran P.C."/>
        </authorList>
    </citation>
    <scope>NUCLEOTIDE SEQUENCE</scope>
    <source>
        <strain evidence="11">DSM 13666</strain>
    </source>
</reference>
<dbReference type="PANTHER" id="PTHR42713">
    <property type="entry name" value="HISTIDINE KINASE-RELATED"/>
    <property type="match status" value="1"/>
</dbReference>
<comment type="caution">
    <text evidence="11">The sequence shown here is derived from an EMBL/GenBank/DDBJ whole genome shotgun (WGS) entry which is preliminary data.</text>
</comment>
<keyword evidence="3 8" id="KW-0597">Phosphoprotein</keyword>
<evidence type="ECO:0000256" key="7">
    <source>
        <dbReference type="ARBA" id="ARBA00023163"/>
    </source>
</evidence>
<evidence type="ECO:0000256" key="5">
    <source>
        <dbReference type="ARBA" id="ARBA00023015"/>
    </source>
</evidence>
<dbReference type="PATRIC" id="fig|136160.3.peg.3805"/>
<dbReference type="SUPFAM" id="SSF52172">
    <property type="entry name" value="CheY-like"/>
    <property type="match status" value="1"/>
</dbReference>
<dbReference type="Gene3D" id="1.10.10.60">
    <property type="entry name" value="Homeodomain-like"/>
    <property type="match status" value="2"/>
</dbReference>
<dbReference type="CDD" id="cd17536">
    <property type="entry name" value="REC_YesN-like"/>
    <property type="match status" value="1"/>
</dbReference>
<dbReference type="SUPFAM" id="SSF46689">
    <property type="entry name" value="Homeodomain-like"/>
    <property type="match status" value="2"/>
</dbReference>
<accession>A0A0M0KCH8</accession>
<dbReference type="InterPro" id="IPR051552">
    <property type="entry name" value="HptR"/>
</dbReference>
<dbReference type="GO" id="GO:0005737">
    <property type="term" value="C:cytoplasm"/>
    <property type="evidence" value="ECO:0007669"/>
    <property type="project" value="UniProtKB-SubCell"/>
</dbReference>
<dbReference type="AlphaFoldDB" id="A0A0M0KCH8"/>